<accession>A0ABW1IB92</accession>
<keyword evidence="3" id="KW-1185">Reference proteome</keyword>
<dbReference type="PANTHER" id="PTHR43265:SF1">
    <property type="entry name" value="ESTERASE ESTD"/>
    <property type="match status" value="1"/>
</dbReference>
<feature type="domain" description="Serine aminopeptidase S33" evidence="1">
    <location>
        <begin position="175"/>
        <end position="371"/>
    </location>
</feature>
<dbReference type="InterPro" id="IPR022742">
    <property type="entry name" value="Hydrolase_4"/>
</dbReference>
<evidence type="ECO:0000313" key="3">
    <source>
        <dbReference type="Proteomes" id="UP001596119"/>
    </source>
</evidence>
<comment type="caution">
    <text evidence="2">The sequence shown here is derived from an EMBL/GenBank/DDBJ whole genome shotgun (WGS) entry which is preliminary data.</text>
</comment>
<dbReference type="Gene3D" id="3.40.50.1820">
    <property type="entry name" value="alpha/beta hydrolase"/>
    <property type="match status" value="1"/>
</dbReference>
<dbReference type="RefSeq" id="WP_379567400.1">
    <property type="nucleotide sequence ID" value="NZ_JBHSQK010000045.1"/>
</dbReference>
<keyword evidence="2" id="KW-0378">Hydrolase</keyword>
<gene>
    <name evidence="2" type="ORF">ACFQH9_18515</name>
</gene>
<name>A0ABW1IB92_9PSEU</name>
<dbReference type="GO" id="GO:0016787">
    <property type="term" value="F:hydrolase activity"/>
    <property type="evidence" value="ECO:0007669"/>
    <property type="project" value="UniProtKB-KW"/>
</dbReference>
<dbReference type="SUPFAM" id="SSF53474">
    <property type="entry name" value="alpha/beta-Hydrolases"/>
    <property type="match status" value="1"/>
</dbReference>
<evidence type="ECO:0000313" key="2">
    <source>
        <dbReference type="EMBL" id="MFC5950263.1"/>
    </source>
</evidence>
<reference evidence="3" key="1">
    <citation type="journal article" date="2019" name="Int. J. Syst. Evol. Microbiol.">
        <title>The Global Catalogue of Microorganisms (GCM) 10K type strain sequencing project: providing services to taxonomists for standard genome sequencing and annotation.</title>
        <authorList>
            <consortium name="The Broad Institute Genomics Platform"/>
            <consortium name="The Broad Institute Genome Sequencing Center for Infectious Disease"/>
            <person name="Wu L."/>
            <person name="Ma J."/>
        </authorList>
    </citation>
    <scope>NUCLEOTIDE SEQUENCE [LARGE SCALE GENOMIC DNA]</scope>
    <source>
        <strain evidence="3">CGMCC 4.7397</strain>
    </source>
</reference>
<dbReference type="InterPro" id="IPR029058">
    <property type="entry name" value="AB_hydrolase_fold"/>
</dbReference>
<organism evidence="2 3">
    <name type="scientific">Pseudonocardia lutea</name>
    <dbReference type="NCBI Taxonomy" id="2172015"/>
    <lineage>
        <taxon>Bacteria</taxon>
        <taxon>Bacillati</taxon>
        <taxon>Actinomycetota</taxon>
        <taxon>Actinomycetes</taxon>
        <taxon>Pseudonocardiales</taxon>
        <taxon>Pseudonocardiaceae</taxon>
        <taxon>Pseudonocardia</taxon>
    </lineage>
</organism>
<dbReference type="InterPro" id="IPR053145">
    <property type="entry name" value="AB_hydrolase_Est10"/>
</dbReference>
<dbReference type="EMBL" id="JBHSQK010000045">
    <property type="protein sequence ID" value="MFC5950263.1"/>
    <property type="molecule type" value="Genomic_DNA"/>
</dbReference>
<dbReference type="PANTHER" id="PTHR43265">
    <property type="entry name" value="ESTERASE ESTD"/>
    <property type="match status" value="1"/>
</dbReference>
<dbReference type="Proteomes" id="UP001596119">
    <property type="component" value="Unassembled WGS sequence"/>
</dbReference>
<dbReference type="Pfam" id="PF12146">
    <property type="entry name" value="Hydrolase_4"/>
    <property type="match status" value="1"/>
</dbReference>
<protein>
    <submittedName>
        <fullName evidence="2">Alpha/beta hydrolase</fullName>
    </submittedName>
</protein>
<proteinExistence type="predicted"/>
<sequence>MARSVPVHLEGDRVVVAPTRAQRLAGLIREVSVPLEAITDVQVVPDARRALRGFRAPGLAVPRRTYLGTWRRPGHRELVIAHAGTPALRIELSGTRYTAMVLATGDPAHLAARLRDHRARAQEVVVESDGERLVGTLRLPARRTAPVPAVLLLPGSGPLDRDSDHHRARLGVTRLLAGELAEAGIASLRLDKRGTGASTGDFFRTGFLDTTRDAGAALAALAARPEVDARRIVVAGHSEGAFHAVALAAEHPELAGLVLLAGAAGPAEEVLRYQGRAVVGTLPAPVRALLRLLRIDVPALQRRRIATLRATTADVTGHGPFRTNARWFREFLDADPGPQLGRLALPVLAVTGERDVQVDPADAERIAELTGGESYRAPGVTHLLRRTADAGGPSTYRRQAAEPLADDVVERVVDFVRRVTGRSAAAG</sequence>
<evidence type="ECO:0000259" key="1">
    <source>
        <dbReference type="Pfam" id="PF12146"/>
    </source>
</evidence>